<dbReference type="InterPro" id="IPR000182">
    <property type="entry name" value="GNAT_dom"/>
</dbReference>
<proteinExistence type="predicted"/>
<dbReference type="InterPro" id="IPR016181">
    <property type="entry name" value="Acyl_CoA_acyltransferase"/>
</dbReference>
<keyword evidence="3" id="KW-1185">Reference proteome</keyword>
<feature type="domain" description="N-acetyltransferase" evidence="1">
    <location>
        <begin position="1"/>
        <end position="158"/>
    </location>
</feature>
<dbReference type="CDD" id="cd04301">
    <property type="entry name" value="NAT_SF"/>
    <property type="match status" value="1"/>
</dbReference>
<gene>
    <name evidence="2" type="ORF">C7Y72_17270</name>
</gene>
<evidence type="ECO:0000313" key="3">
    <source>
        <dbReference type="Proteomes" id="UP000240739"/>
    </source>
</evidence>
<accession>A0A2T4UD80</accession>
<dbReference type="Gene3D" id="3.40.630.30">
    <property type="match status" value="1"/>
</dbReference>
<name>A0A2T4UD80_9ACTN</name>
<dbReference type="SUPFAM" id="SSF55729">
    <property type="entry name" value="Acyl-CoA N-acyltransferases (Nat)"/>
    <property type="match status" value="1"/>
</dbReference>
<dbReference type="Proteomes" id="UP000240739">
    <property type="component" value="Unassembled WGS sequence"/>
</dbReference>
<comment type="caution">
    <text evidence="2">The sequence shown here is derived from an EMBL/GenBank/DDBJ whole genome shotgun (WGS) entry which is preliminary data.</text>
</comment>
<dbReference type="GO" id="GO:0016747">
    <property type="term" value="F:acyltransferase activity, transferring groups other than amino-acyl groups"/>
    <property type="evidence" value="ECO:0007669"/>
    <property type="project" value="InterPro"/>
</dbReference>
<sequence length="290" mass="30576">MIRPITDDDVEVCAALAWEAISAYIPVEFRSDADTEQAAERARARMRRFLATDPGGCWTAELDGRPVATALALRREGVWGLSLFGVAPGLQAQGIGRRVLDAALTHADGCHGGIIASTLDPRAMRRYALAGFALQPAFAACGIVDRHAAPDPASLRARETTWDDPALRAAARDVSRHVRGASHADDLDGLALYGGVPVVLDGEGWAVRDADGSPTVLAARTPAAAQDLLWSCLLGGTSGATVHVDFLTGAQQWAYEVVLAARLPLSPDGAVFTRGRTGPMSPYLPSGVFL</sequence>
<protein>
    <submittedName>
        <fullName evidence="2">GNAT family N-acetyltransferase</fullName>
    </submittedName>
</protein>
<evidence type="ECO:0000313" key="2">
    <source>
        <dbReference type="EMBL" id="PTL55412.1"/>
    </source>
</evidence>
<evidence type="ECO:0000259" key="1">
    <source>
        <dbReference type="PROSITE" id="PS51186"/>
    </source>
</evidence>
<dbReference type="Pfam" id="PF00583">
    <property type="entry name" value="Acetyltransf_1"/>
    <property type="match status" value="1"/>
</dbReference>
<dbReference type="AlphaFoldDB" id="A0A2T4UD80"/>
<keyword evidence="2" id="KW-0808">Transferase</keyword>
<reference evidence="2 3" key="1">
    <citation type="submission" date="2018-03" db="EMBL/GenBank/DDBJ databases">
        <title>Aquarubrobacter algicola gen. nov., sp. nov., a novel actinobacterium isolated from shallow eutrophic lake during the end of cyanobacterial harmful algal blooms.</title>
        <authorList>
            <person name="Chun S.J."/>
        </authorList>
    </citation>
    <scope>NUCLEOTIDE SEQUENCE [LARGE SCALE GENOMIC DNA]</scope>
    <source>
        <strain evidence="2 3">Seoho-28</strain>
    </source>
</reference>
<dbReference type="PROSITE" id="PS51186">
    <property type="entry name" value="GNAT"/>
    <property type="match status" value="1"/>
</dbReference>
<dbReference type="EMBL" id="PYYB01000003">
    <property type="protein sequence ID" value="PTL55412.1"/>
    <property type="molecule type" value="Genomic_DNA"/>
</dbReference>
<organism evidence="2 3">
    <name type="scientific">Paraconexibacter algicola</name>
    <dbReference type="NCBI Taxonomy" id="2133960"/>
    <lineage>
        <taxon>Bacteria</taxon>
        <taxon>Bacillati</taxon>
        <taxon>Actinomycetota</taxon>
        <taxon>Thermoleophilia</taxon>
        <taxon>Solirubrobacterales</taxon>
        <taxon>Paraconexibacteraceae</taxon>
        <taxon>Paraconexibacter</taxon>
    </lineage>
</organism>